<feature type="non-terminal residue" evidence="2">
    <location>
        <position position="278"/>
    </location>
</feature>
<feature type="compositionally biased region" description="Acidic residues" evidence="1">
    <location>
        <begin position="166"/>
        <end position="175"/>
    </location>
</feature>
<feature type="region of interest" description="Disordered" evidence="1">
    <location>
        <begin position="1"/>
        <end position="278"/>
    </location>
</feature>
<feature type="non-terminal residue" evidence="2">
    <location>
        <position position="1"/>
    </location>
</feature>
<sequence length="278" mass="28255">DELDAAAHQAMPVPPPAPEDAGGHQVEHFPADGEDNSAATAGGEDAGGNFPASGKDNTAATAGGEPEVELGGPAESQQAAGGPEPQQAAEPQQDAAERSQTFEEPEEDNKSADYGDEWEDDKDASGTFDASNALSPRERSSTFEADESEAEAGDKTGLHDSKATFEDESDAEAGDESGRNDPEPRCASKASLGAASFEDESEADASDQPGHNASKASLGAASFEDESEADAGDQPGHNDSSLGIFVGGQKTSLEFEPASPGSLAGGASELLNETQSEG</sequence>
<dbReference type="AlphaFoldDB" id="A0A813K9Z2"/>
<feature type="compositionally biased region" description="Basic and acidic residues" evidence="1">
    <location>
        <begin position="152"/>
        <end position="165"/>
    </location>
</feature>
<dbReference type="Proteomes" id="UP000626109">
    <property type="component" value="Unassembled WGS sequence"/>
</dbReference>
<comment type="caution">
    <text evidence="2">The sequence shown here is derived from an EMBL/GenBank/DDBJ whole genome shotgun (WGS) entry which is preliminary data.</text>
</comment>
<evidence type="ECO:0000313" key="2">
    <source>
        <dbReference type="EMBL" id="CAE8694789.1"/>
    </source>
</evidence>
<evidence type="ECO:0000313" key="3">
    <source>
        <dbReference type="Proteomes" id="UP000626109"/>
    </source>
</evidence>
<dbReference type="EMBL" id="CAJNNW010028137">
    <property type="protein sequence ID" value="CAE8694789.1"/>
    <property type="molecule type" value="Genomic_DNA"/>
</dbReference>
<accession>A0A813K9Z2</accession>
<proteinExistence type="predicted"/>
<name>A0A813K9Z2_POLGL</name>
<reference evidence="2" key="1">
    <citation type="submission" date="2021-02" db="EMBL/GenBank/DDBJ databases">
        <authorList>
            <person name="Dougan E. K."/>
            <person name="Rhodes N."/>
            <person name="Thang M."/>
            <person name="Chan C."/>
        </authorList>
    </citation>
    <scope>NUCLEOTIDE SEQUENCE</scope>
</reference>
<feature type="compositionally biased region" description="Low complexity" evidence="1">
    <location>
        <begin position="77"/>
        <end position="94"/>
    </location>
</feature>
<evidence type="ECO:0000256" key="1">
    <source>
        <dbReference type="SAM" id="MobiDB-lite"/>
    </source>
</evidence>
<gene>
    <name evidence="2" type="ORF">PGLA2088_LOCUS29015</name>
</gene>
<protein>
    <submittedName>
        <fullName evidence="2">Uncharacterized protein</fullName>
    </submittedName>
</protein>
<feature type="compositionally biased region" description="Basic and acidic residues" evidence="1">
    <location>
        <begin position="21"/>
        <end position="31"/>
    </location>
</feature>
<organism evidence="2 3">
    <name type="scientific">Polarella glacialis</name>
    <name type="common">Dinoflagellate</name>
    <dbReference type="NCBI Taxonomy" id="89957"/>
    <lineage>
        <taxon>Eukaryota</taxon>
        <taxon>Sar</taxon>
        <taxon>Alveolata</taxon>
        <taxon>Dinophyceae</taxon>
        <taxon>Suessiales</taxon>
        <taxon>Suessiaceae</taxon>
        <taxon>Polarella</taxon>
    </lineage>
</organism>
<feature type="compositionally biased region" description="Basic and acidic residues" evidence="1">
    <location>
        <begin position="176"/>
        <end position="186"/>
    </location>
</feature>